<sequence>MLWGMISEAYELATPCMWLGLGWLDGVLGYSMVRRKSRVSIELGIQKYEARRAMEMRIVERVLNIVLEEVLREEDRFPVNFGSKRFESFKVSNSAECSRAPGNRLYCNRVDFLSHFSKENGISRRIDSAEARVDSTFEISLKRGPRFSLFGIDSEVRTVVVRDMYWTGRVGYDNRPGELTLAFRHFIRTGNPWLGILIPYVFETFQVQVQAWKVAKRVVDRCGLGSPPFEYSAVCLMEN</sequence>
<keyword evidence="2" id="KW-1185">Reference proteome</keyword>
<evidence type="ECO:0000313" key="2">
    <source>
        <dbReference type="Proteomes" id="UP001341840"/>
    </source>
</evidence>
<evidence type="ECO:0000313" key="1">
    <source>
        <dbReference type="EMBL" id="MED6151345.1"/>
    </source>
</evidence>
<proteinExistence type="predicted"/>
<dbReference type="Proteomes" id="UP001341840">
    <property type="component" value="Unassembled WGS sequence"/>
</dbReference>
<comment type="caution">
    <text evidence="1">The sequence shown here is derived from an EMBL/GenBank/DDBJ whole genome shotgun (WGS) entry which is preliminary data.</text>
</comment>
<organism evidence="1 2">
    <name type="scientific">Stylosanthes scabra</name>
    <dbReference type="NCBI Taxonomy" id="79078"/>
    <lineage>
        <taxon>Eukaryota</taxon>
        <taxon>Viridiplantae</taxon>
        <taxon>Streptophyta</taxon>
        <taxon>Embryophyta</taxon>
        <taxon>Tracheophyta</taxon>
        <taxon>Spermatophyta</taxon>
        <taxon>Magnoliopsida</taxon>
        <taxon>eudicotyledons</taxon>
        <taxon>Gunneridae</taxon>
        <taxon>Pentapetalae</taxon>
        <taxon>rosids</taxon>
        <taxon>fabids</taxon>
        <taxon>Fabales</taxon>
        <taxon>Fabaceae</taxon>
        <taxon>Papilionoideae</taxon>
        <taxon>50 kb inversion clade</taxon>
        <taxon>dalbergioids sensu lato</taxon>
        <taxon>Dalbergieae</taxon>
        <taxon>Pterocarpus clade</taxon>
        <taxon>Stylosanthes</taxon>
    </lineage>
</organism>
<dbReference type="EMBL" id="JASCZI010091847">
    <property type="protein sequence ID" value="MED6151345.1"/>
    <property type="molecule type" value="Genomic_DNA"/>
</dbReference>
<accession>A0ABU6TSE1</accession>
<name>A0ABU6TSE1_9FABA</name>
<reference evidence="1 2" key="1">
    <citation type="journal article" date="2023" name="Plants (Basel)">
        <title>Bridging the Gap: Combining Genomics and Transcriptomics Approaches to Understand Stylosanthes scabra, an Orphan Legume from the Brazilian Caatinga.</title>
        <authorList>
            <person name="Ferreira-Neto J.R.C."/>
            <person name="da Silva M.D."/>
            <person name="Binneck E."/>
            <person name="de Melo N.F."/>
            <person name="da Silva R.H."/>
            <person name="de Melo A.L.T.M."/>
            <person name="Pandolfi V."/>
            <person name="Bustamante F.O."/>
            <person name="Brasileiro-Vidal A.C."/>
            <person name="Benko-Iseppon A.M."/>
        </authorList>
    </citation>
    <scope>NUCLEOTIDE SEQUENCE [LARGE SCALE GENOMIC DNA]</scope>
    <source>
        <tissue evidence="1">Leaves</tissue>
    </source>
</reference>
<protein>
    <submittedName>
        <fullName evidence="1">Uncharacterized protein</fullName>
    </submittedName>
</protein>
<gene>
    <name evidence="1" type="ORF">PIB30_081596</name>
</gene>